<dbReference type="Pfam" id="PF00400">
    <property type="entry name" value="WD40"/>
    <property type="match status" value="5"/>
</dbReference>
<organism evidence="3 4">
    <name type="scientific">Manihot esculenta</name>
    <name type="common">Cassava</name>
    <name type="synonym">Jatropha manihot</name>
    <dbReference type="NCBI Taxonomy" id="3983"/>
    <lineage>
        <taxon>Eukaryota</taxon>
        <taxon>Viridiplantae</taxon>
        <taxon>Streptophyta</taxon>
        <taxon>Embryophyta</taxon>
        <taxon>Tracheophyta</taxon>
        <taxon>Spermatophyta</taxon>
        <taxon>Magnoliopsida</taxon>
        <taxon>eudicotyledons</taxon>
        <taxon>Gunneridae</taxon>
        <taxon>Pentapetalae</taxon>
        <taxon>rosids</taxon>
        <taxon>fabids</taxon>
        <taxon>Malpighiales</taxon>
        <taxon>Euphorbiaceae</taxon>
        <taxon>Crotonoideae</taxon>
        <taxon>Manihoteae</taxon>
        <taxon>Manihot</taxon>
    </lineage>
</organism>
<evidence type="ECO:0000256" key="2">
    <source>
        <dbReference type="SAM" id="MobiDB-lite"/>
    </source>
</evidence>
<reference evidence="4" key="1">
    <citation type="journal article" date="2016" name="Nat. Biotechnol.">
        <title>Sequencing wild and cultivated cassava and related species reveals extensive interspecific hybridization and genetic diversity.</title>
        <authorList>
            <person name="Bredeson J.V."/>
            <person name="Lyons J.B."/>
            <person name="Prochnik S.E."/>
            <person name="Wu G.A."/>
            <person name="Ha C.M."/>
            <person name="Edsinger-Gonzales E."/>
            <person name="Grimwood J."/>
            <person name="Schmutz J."/>
            <person name="Rabbi I.Y."/>
            <person name="Egesi C."/>
            <person name="Nauluvula P."/>
            <person name="Lebot V."/>
            <person name="Ndunguru J."/>
            <person name="Mkamilo G."/>
            <person name="Bart R.S."/>
            <person name="Setter T.L."/>
            <person name="Gleadow R.M."/>
            <person name="Kulakow P."/>
            <person name="Ferguson M.E."/>
            <person name="Rounsley S."/>
            <person name="Rokhsar D.S."/>
        </authorList>
    </citation>
    <scope>NUCLEOTIDE SEQUENCE [LARGE SCALE GENOMIC DNA]</scope>
    <source>
        <strain evidence="4">cv. AM560-2</strain>
    </source>
</reference>
<feature type="region of interest" description="Disordered" evidence="2">
    <location>
        <begin position="1115"/>
        <end position="1150"/>
    </location>
</feature>
<dbReference type="PANTHER" id="PTHR45589">
    <property type="entry name" value="WD REPEAT DOMAIN 62, ISOFORM G"/>
    <property type="match status" value="1"/>
</dbReference>
<evidence type="ECO:0000313" key="4">
    <source>
        <dbReference type="Proteomes" id="UP000091857"/>
    </source>
</evidence>
<keyword evidence="4" id="KW-1185">Reference proteome</keyword>
<comment type="caution">
    <text evidence="3">The sequence shown here is derived from an EMBL/GenBank/DDBJ whole genome shotgun (WGS) entry which is preliminary data.</text>
</comment>
<dbReference type="InterPro" id="IPR036322">
    <property type="entry name" value="WD40_repeat_dom_sf"/>
</dbReference>
<dbReference type="PROSITE" id="PS50082">
    <property type="entry name" value="WD_REPEATS_2"/>
    <property type="match status" value="2"/>
</dbReference>
<dbReference type="Gramene" id="Manes.08G087700.1.v8.1">
    <property type="protein sequence ID" value="Manes.08G087700.1.v8.1.CDS"/>
    <property type="gene ID" value="Manes.08G087700.v8.1"/>
</dbReference>
<dbReference type="Proteomes" id="UP000091857">
    <property type="component" value="Chromosome 8"/>
</dbReference>
<keyword evidence="1" id="KW-0853">WD repeat</keyword>
<dbReference type="OrthoDB" id="6154712at2759"/>
<dbReference type="SUPFAM" id="SSF50978">
    <property type="entry name" value="WD40 repeat-like"/>
    <property type="match status" value="2"/>
</dbReference>
<evidence type="ECO:0008006" key="5">
    <source>
        <dbReference type="Google" id="ProtNLM"/>
    </source>
</evidence>
<evidence type="ECO:0000313" key="3">
    <source>
        <dbReference type="EMBL" id="OAY43664.1"/>
    </source>
</evidence>
<feature type="repeat" description="WD" evidence="1">
    <location>
        <begin position="693"/>
        <end position="726"/>
    </location>
</feature>
<dbReference type="Gene3D" id="2.130.10.10">
    <property type="entry name" value="YVTN repeat-like/Quinoprotein amine dehydrogenase"/>
    <property type="match status" value="3"/>
</dbReference>
<accession>A0A2C9VEM3</accession>
<protein>
    <recommendedName>
        <fullName evidence="5">Anaphase-promoting complex subunit 4 WD40 domain-containing protein</fullName>
    </recommendedName>
</protein>
<dbReference type="InterPro" id="IPR015943">
    <property type="entry name" value="WD40/YVTN_repeat-like_dom_sf"/>
</dbReference>
<dbReference type="PANTHER" id="PTHR45589:SF1">
    <property type="entry name" value="WD REPEAT DOMAIN 62, ISOFORM G"/>
    <property type="match status" value="1"/>
</dbReference>
<dbReference type="PROSITE" id="PS50294">
    <property type="entry name" value="WD_REPEATS_REGION"/>
    <property type="match status" value="1"/>
</dbReference>
<dbReference type="EMBL" id="CM004394">
    <property type="protein sequence ID" value="OAY43664.1"/>
    <property type="molecule type" value="Genomic_DNA"/>
</dbReference>
<feature type="region of interest" description="Disordered" evidence="2">
    <location>
        <begin position="827"/>
        <end position="847"/>
    </location>
</feature>
<name>A0A2C9VEM3_MANES</name>
<dbReference type="InterPro" id="IPR052779">
    <property type="entry name" value="WDR62"/>
</dbReference>
<feature type="repeat" description="WD" evidence="1">
    <location>
        <begin position="408"/>
        <end position="422"/>
    </location>
</feature>
<dbReference type="STRING" id="3983.A0A2C9VEM3"/>
<dbReference type="SMART" id="SM00320">
    <property type="entry name" value="WD40"/>
    <property type="match status" value="12"/>
</dbReference>
<sequence length="1268" mass="138435">MKANRRSKKQDASSKLILEEIIGLTTKNANGLASNISTASCAYVAGCVVVVYNVDSGKQSHLMVSHRTPKPLRCVAVSQDGRFIAAGESGNQPAVLVWDCSTKAFVSELKDHLYGVECIAFSPDGEHLVCVGGYIYLWNWRSGMLVTKIKASSSCSAVTSVSFSADAEFVITAGKKHLKIWTIGSSPGTRLNKGTLSLTMHGKPVNLGAQKGSSFTSVTSTILTSRCVVNNKQAGDLFAIYALTDEGVLCLVDHGLSVRNSVELKVAKGFALSASDKLVACACSNGIVLLFTSETLNYVGSLLYSKAKSCQAGTDVYHPSAPEKGFQLLPALPDAVACQFSTSENLVVVYGDRTLYIWDIHDVNKATRRCMLVSHSACIWDVKNLCCENMHDLSLACVARGCPGGVSFATCSADGTIRLWDLALQPDLVDHDADHHILNKEAAVTANLVSAGIFERDTMEASTSTQGFRSMATSSDGNYLAAGDYEGNLHIYNLHTSDYTLFQGVHDAEILSLSFGLSNNKDDISEDFVDGNYFLASGGRDRIIHLYDGKRNFDLIESIYDHSAAVTSVKLTCHGSKILSCSADRSLVFRDVSATDSGHQILRRHHQLASHGTVYDMAVDPAMEFVVTVGQDKKINAFDIASGKPIKSFKQDKDFGDPIKVTMDPSCSYLVVSYSNKSMCIYDSISGEMVVQVMGHGEVVTGVIFLPDCKHMVSVGGDGCIFVWKLPAHISSRILQRIKEKAGLLTYKNSVPLAAFGRIIFSEKEDQQCIMNSEGVLLPDSSQVAQKVLDQGGGTRRASTFRFSISRLPMWAQTKVAHSGLILNPDFTSSQPQQEVEEKSPSPLVSDGGEYGTICREAFTRKSLEFDVQGNESCLSSLSKTSPDTNSSRSSTMSQEILKDKHWHNIYTVCLDLLNSPEAQLLTDAEMPVLSSNLLQSPKIPSNGESSLGQADLLMDDGLKAPSKRHACPQSDGFLTNYDDQFGHKTCTSYKPASGHMEQQSLHKSGSQMHKAIGDDYYHMKLEDNDLFQQHFCSLSASSKVDTSKSSVRRRYSARYVVRRNYPGDCKRLFDTPANEGGISLKYGRDVKCHTTYENPEIQNLDEVQEANSCKQEVKNSTQISSDTLSQGVSSERSPTKYSLKAKEPMQQKEEISEANNLQQRITACREALSNLDAAAENVLNLFTELGSLVSKEDISDGAETKLYDEAGKLLPSISEKLDAVAQLVQCRNKYSCRSRGEGSGFEPLLETLAENLSQRVVEMIKQNLNRN</sequence>
<dbReference type="AlphaFoldDB" id="A0A2C9VEM3"/>
<feature type="compositionally biased region" description="Basic and acidic residues" evidence="2">
    <location>
        <begin position="1141"/>
        <end position="1150"/>
    </location>
</feature>
<dbReference type="InterPro" id="IPR001680">
    <property type="entry name" value="WD40_rpt"/>
</dbReference>
<gene>
    <name evidence="3" type="ORF">MANES_08G087700v8</name>
</gene>
<evidence type="ECO:0000256" key="1">
    <source>
        <dbReference type="PROSITE-ProRule" id="PRU00221"/>
    </source>
</evidence>
<proteinExistence type="predicted"/>
<feature type="compositionally biased region" description="Polar residues" evidence="2">
    <location>
        <begin position="1115"/>
        <end position="1137"/>
    </location>
</feature>